<dbReference type="GO" id="GO:0006935">
    <property type="term" value="P:chemotaxis"/>
    <property type="evidence" value="ECO:0007669"/>
    <property type="project" value="UniProtKB-KW"/>
</dbReference>
<dbReference type="InterPro" id="IPR003594">
    <property type="entry name" value="HATPase_dom"/>
</dbReference>
<keyword evidence="9" id="KW-0547">Nucleotide-binding</keyword>
<evidence type="ECO:0000313" key="20">
    <source>
        <dbReference type="EMBL" id="QCR06947.1"/>
    </source>
</evidence>
<dbReference type="SUPFAM" id="SSF47226">
    <property type="entry name" value="Histidine-containing phosphotransfer domain, HPT domain"/>
    <property type="match status" value="1"/>
</dbReference>
<protein>
    <recommendedName>
        <fullName evidence="4">Chemotaxis protein CheA</fullName>
        <ecNumber evidence="3">2.7.13.3</ecNumber>
    </recommendedName>
</protein>
<comment type="catalytic activity">
    <reaction evidence="1">
        <text>ATP + protein L-histidine = ADP + protein N-phospho-L-histidine.</text>
        <dbReference type="EC" id="2.7.13.3"/>
    </reaction>
</comment>
<evidence type="ECO:0000256" key="4">
    <source>
        <dbReference type="ARBA" id="ARBA00021495"/>
    </source>
</evidence>
<evidence type="ECO:0000259" key="16">
    <source>
        <dbReference type="PROSITE" id="PS50109"/>
    </source>
</evidence>
<evidence type="ECO:0000256" key="5">
    <source>
        <dbReference type="ARBA" id="ARBA00022490"/>
    </source>
</evidence>
<evidence type="ECO:0000256" key="12">
    <source>
        <dbReference type="ARBA" id="ARBA00023012"/>
    </source>
</evidence>
<dbReference type="InterPro" id="IPR002545">
    <property type="entry name" value="CheW-lke_dom"/>
</dbReference>
<feature type="domain" description="Histidine kinase" evidence="16">
    <location>
        <begin position="321"/>
        <end position="528"/>
    </location>
</feature>
<dbReference type="InterPro" id="IPR015162">
    <property type="entry name" value="CheY-binding"/>
</dbReference>
<evidence type="ECO:0000313" key="22">
    <source>
        <dbReference type="Proteomes" id="UP000303847"/>
    </source>
</evidence>
<dbReference type="InterPro" id="IPR005467">
    <property type="entry name" value="His_kinase_dom"/>
</dbReference>
<dbReference type="CDD" id="cd00088">
    <property type="entry name" value="HPT"/>
    <property type="match status" value="1"/>
</dbReference>
<dbReference type="InterPro" id="IPR035891">
    <property type="entry name" value="CheY-binding_CheA"/>
</dbReference>
<evidence type="ECO:0000256" key="8">
    <source>
        <dbReference type="ARBA" id="ARBA00022679"/>
    </source>
</evidence>
<dbReference type="PANTHER" id="PTHR43395:SF10">
    <property type="entry name" value="CHEMOTAXIS PROTEIN CHEA"/>
    <property type="match status" value="1"/>
</dbReference>
<evidence type="ECO:0000256" key="7">
    <source>
        <dbReference type="ARBA" id="ARBA00022553"/>
    </source>
</evidence>
<dbReference type="InterPro" id="IPR051315">
    <property type="entry name" value="Bact_Chemotaxis_CheA"/>
</dbReference>
<dbReference type="EMBL" id="CP034036">
    <property type="protein sequence ID" value="QCR06947.1"/>
    <property type="molecule type" value="Genomic_DNA"/>
</dbReference>
<dbReference type="CDD" id="cd16916">
    <property type="entry name" value="HATPase_CheA-like"/>
    <property type="match status" value="1"/>
</dbReference>
<dbReference type="Pfam" id="PF02518">
    <property type="entry name" value="HATPase_c"/>
    <property type="match status" value="1"/>
</dbReference>
<keyword evidence="5" id="KW-0963">Cytoplasm</keyword>
<dbReference type="InterPro" id="IPR036641">
    <property type="entry name" value="HPT_dom_sf"/>
</dbReference>
<dbReference type="SUPFAM" id="SSF50341">
    <property type="entry name" value="CheW-like"/>
    <property type="match status" value="1"/>
</dbReference>
<dbReference type="PRINTS" id="PR00344">
    <property type="entry name" value="BCTRLSENSOR"/>
</dbReference>
<feature type="compositionally biased region" description="Low complexity" evidence="15">
    <location>
        <begin position="229"/>
        <end position="240"/>
    </location>
</feature>
<dbReference type="CDD" id="cd00731">
    <property type="entry name" value="CheA_reg"/>
    <property type="match status" value="1"/>
</dbReference>
<keyword evidence="8" id="KW-0808">Transferase</keyword>
<feature type="modified residue" description="Phosphohistidine" evidence="14">
    <location>
        <position position="46"/>
    </location>
</feature>
<dbReference type="Gene3D" id="3.30.565.10">
    <property type="entry name" value="Histidine kinase-like ATPase, C-terminal domain"/>
    <property type="match status" value="1"/>
</dbReference>
<dbReference type="PROSITE" id="PS50851">
    <property type="entry name" value="CHEW"/>
    <property type="match status" value="1"/>
</dbReference>
<dbReference type="GO" id="GO:0000155">
    <property type="term" value="F:phosphorelay sensor kinase activity"/>
    <property type="evidence" value="ECO:0007669"/>
    <property type="project" value="InterPro"/>
</dbReference>
<dbReference type="SMART" id="SM00260">
    <property type="entry name" value="CheW"/>
    <property type="match status" value="1"/>
</dbReference>
<sequence>MDMSAFYQTFFDEADELLADMEQHLLLLDPLAPDTEQLNAIFRAAHSIKGGAGTFGFTVLQETTHLLENLLDGARRGEMRLSTDIINLFLETKDIMQDQLDAYKTAQEPNAESFEYICQALRQLALESQAEIAAAQNDASSSIAPEQDKNGPASTGSGELRIALTGLKAQEIPQMLEELGNLGTVKDPHQTDNSVEVTLVTSESEDDISAVLCFVLEPEQIHFHPAAAPVQPESAAAESLPEPEKPAAPAAPTLQAVAAPAAAKPHIVPDASKQRNKTGDTSIRVAVEKVDQLINLVGELVITQSMLAQRSSELDPVAHGDLLNSMGQLERNARDLQESVMSIRMMPMEYVFSRFPRLVRDLAAKLDKQVELTLRGSSTELDKSLIERIIDPLTHLVRNSLDHGIESPEKRIAAGKPQVGNLTLSAEHQGGNICIEVIDDGAGLNRERILAKALAQGLAVSDNISDEEVGMLIFAPGFSTAEKVTDVSGRGVGMDVVKRNIQEMGGHVEIRFQAGKGTTIRILLPLTLAILDGMSVKVNNEVFILPLNAVMESLQPQVEDLYPLAGGERVLQVRGEYLPLVELFHIFDVDGAKTDPTQGIVVILQSAGRRYALLVDQLIGQHQVVVKNLESNYRKVPGVSAATILGDGSVALIVDVSALQALNREKRVVETAA</sequence>
<comment type="function">
    <text evidence="13">Involved in the transmission of sensory signals from the chemoreceptors to the flagellar motors. CheA is autophosphorylated; it can transfer its phosphate group to either CheB or CheY.</text>
</comment>
<evidence type="ECO:0000256" key="9">
    <source>
        <dbReference type="ARBA" id="ARBA00022741"/>
    </source>
</evidence>
<evidence type="ECO:0000256" key="13">
    <source>
        <dbReference type="ARBA" id="ARBA00035100"/>
    </source>
</evidence>
<dbReference type="SMART" id="SM00073">
    <property type="entry name" value="HPT"/>
    <property type="match status" value="1"/>
</dbReference>
<evidence type="ECO:0000259" key="17">
    <source>
        <dbReference type="PROSITE" id="PS50851"/>
    </source>
</evidence>
<evidence type="ECO:0000256" key="10">
    <source>
        <dbReference type="ARBA" id="ARBA00022777"/>
    </source>
</evidence>
<evidence type="ECO:0000256" key="1">
    <source>
        <dbReference type="ARBA" id="ARBA00000085"/>
    </source>
</evidence>
<dbReference type="Pfam" id="PF01584">
    <property type="entry name" value="CheW"/>
    <property type="match status" value="1"/>
</dbReference>
<feature type="domain" description="CheW-like" evidence="17">
    <location>
        <begin position="530"/>
        <end position="665"/>
    </location>
</feature>
<dbReference type="Gene3D" id="1.10.287.560">
    <property type="entry name" value="Histidine kinase CheA-like, homodimeric domain"/>
    <property type="match status" value="1"/>
</dbReference>
<dbReference type="EC" id="2.7.13.3" evidence="3"/>
<dbReference type="SMART" id="SM01231">
    <property type="entry name" value="H-kinase_dim"/>
    <property type="match status" value="1"/>
</dbReference>
<feature type="compositionally biased region" description="Low complexity" evidence="15">
    <location>
        <begin position="247"/>
        <end position="265"/>
    </location>
</feature>
<evidence type="ECO:0000256" key="3">
    <source>
        <dbReference type="ARBA" id="ARBA00012438"/>
    </source>
</evidence>
<feature type="region of interest" description="Disordered" evidence="15">
    <location>
        <begin position="137"/>
        <end position="158"/>
    </location>
</feature>
<dbReference type="NCBIfam" id="NF007835">
    <property type="entry name" value="PRK10547.1"/>
    <property type="match status" value="1"/>
</dbReference>
<keyword evidence="10" id="KW-0418">Kinase</keyword>
<dbReference type="Gene3D" id="3.30.70.400">
    <property type="entry name" value="CheY-binding domain of CheA"/>
    <property type="match status" value="1"/>
</dbReference>
<dbReference type="Gene3D" id="1.20.120.160">
    <property type="entry name" value="HPT domain"/>
    <property type="match status" value="1"/>
</dbReference>
<dbReference type="EMBL" id="QDKK01000004">
    <property type="protein sequence ID" value="PWC25384.1"/>
    <property type="molecule type" value="Genomic_DNA"/>
</dbReference>
<keyword evidence="12" id="KW-0902">Two-component regulatory system</keyword>
<keyword evidence="11" id="KW-0067">ATP-binding</keyword>
<dbReference type="Gene3D" id="2.30.30.40">
    <property type="entry name" value="SH3 Domains"/>
    <property type="match status" value="1"/>
</dbReference>
<reference evidence="19 21" key="1">
    <citation type="submission" date="2018-04" db="EMBL/GenBank/DDBJ databases">
        <title>Brenneria corticis sp.nov.</title>
        <authorList>
            <person name="Li Y."/>
        </authorList>
    </citation>
    <scope>NUCLEOTIDE SEQUENCE [LARGE SCALE GENOMIC DNA]</scope>
    <source>
        <strain evidence="19 21">LMG 2694</strain>
    </source>
</reference>
<dbReference type="FunFam" id="3.30.565.10:FF:000016">
    <property type="entry name" value="Chemotaxis protein CheA, putative"/>
    <property type="match status" value="1"/>
</dbReference>
<dbReference type="SUPFAM" id="SSF55052">
    <property type="entry name" value="CheY-binding domain of CheA"/>
    <property type="match status" value="1"/>
</dbReference>
<accession>A0A2U1UUM8</accession>
<evidence type="ECO:0000313" key="19">
    <source>
        <dbReference type="EMBL" id="PWC25384.1"/>
    </source>
</evidence>
<evidence type="ECO:0000256" key="2">
    <source>
        <dbReference type="ARBA" id="ARBA00004496"/>
    </source>
</evidence>
<dbReference type="InterPro" id="IPR036061">
    <property type="entry name" value="CheW-like_dom_sf"/>
</dbReference>
<dbReference type="OrthoDB" id="9803176at2"/>
<reference evidence="20 22" key="2">
    <citation type="submission" date="2018-11" db="EMBL/GenBank/DDBJ databases">
        <title>Genome sequences of Brenneria nigrifluens and Brenneria rubrifaciens.</title>
        <authorList>
            <person name="Poret-Peterson A.T."/>
            <person name="McClean A.E."/>
            <person name="Kluepfel D.A."/>
        </authorList>
    </citation>
    <scope>NUCLEOTIDE SEQUENCE [LARGE SCALE GENOMIC DNA]</scope>
    <source>
        <strain evidence="20 22">ATCC 13028</strain>
    </source>
</reference>
<evidence type="ECO:0000256" key="15">
    <source>
        <dbReference type="SAM" id="MobiDB-lite"/>
    </source>
</evidence>
<dbReference type="Proteomes" id="UP000303847">
    <property type="component" value="Chromosome"/>
</dbReference>
<feature type="region of interest" description="Disordered" evidence="15">
    <location>
        <begin position="229"/>
        <end position="279"/>
    </location>
</feature>
<dbReference type="FunFam" id="2.30.30.40:FF:000048">
    <property type="entry name" value="Chemotaxis protein CheA, putative"/>
    <property type="match status" value="1"/>
</dbReference>
<evidence type="ECO:0000259" key="18">
    <source>
        <dbReference type="PROSITE" id="PS50894"/>
    </source>
</evidence>
<comment type="subcellular location">
    <subcellularLocation>
        <location evidence="2">Cytoplasm</location>
    </subcellularLocation>
</comment>
<dbReference type="GO" id="GO:0005524">
    <property type="term" value="F:ATP binding"/>
    <property type="evidence" value="ECO:0007669"/>
    <property type="project" value="UniProtKB-KW"/>
</dbReference>
<feature type="domain" description="HPt" evidence="18">
    <location>
        <begin position="1"/>
        <end position="103"/>
    </location>
</feature>
<dbReference type="PANTHER" id="PTHR43395">
    <property type="entry name" value="SENSOR HISTIDINE KINASE CHEA"/>
    <property type="match status" value="1"/>
</dbReference>
<organism evidence="19 21">
    <name type="scientific">Brenneria nigrifluens DSM 30175 = ATCC 13028</name>
    <dbReference type="NCBI Taxonomy" id="1121120"/>
    <lineage>
        <taxon>Bacteria</taxon>
        <taxon>Pseudomonadati</taxon>
        <taxon>Pseudomonadota</taxon>
        <taxon>Gammaproteobacteria</taxon>
        <taxon>Enterobacterales</taxon>
        <taxon>Pectobacteriaceae</taxon>
        <taxon>Brenneria</taxon>
    </lineage>
</organism>
<gene>
    <name evidence="20" type="primary">cheA</name>
    <name evidence="19" type="ORF">DDT54_05675</name>
    <name evidence="20" type="ORF">EH206_13635</name>
</gene>
<dbReference type="InterPro" id="IPR008207">
    <property type="entry name" value="Sig_transdc_His_kin_Hpt_dom"/>
</dbReference>
<dbReference type="PROSITE" id="PS50894">
    <property type="entry name" value="HPT"/>
    <property type="match status" value="1"/>
</dbReference>
<dbReference type="SUPFAM" id="SSF47384">
    <property type="entry name" value="Homodimeric domain of signal transducing histidine kinase"/>
    <property type="match status" value="1"/>
</dbReference>
<dbReference type="Pfam" id="PF02895">
    <property type="entry name" value="H-kinase_dim"/>
    <property type="match status" value="1"/>
</dbReference>
<evidence type="ECO:0000256" key="14">
    <source>
        <dbReference type="PROSITE-ProRule" id="PRU00110"/>
    </source>
</evidence>
<keyword evidence="6" id="KW-0145">Chemotaxis</keyword>
<dbReference type="InterPro" id="IPR004105">
    <property type="entry name" value="CheA-like_dim"/>
</dbReference>
<dbReference type="InterPro" id="IPR037006">
    <property type="entry name" value="CheA-like_homodim_sf"/>
</dbReference>
<dbReference type="InterPro" id="IPR036097">
    <property type="entry name" value="HisK_dim/P_sf"/>
</dbReference>
<dbReference type="AlphaFoldDB" id="A0A2U1UUM8"/>
<evidence type="ECO:0000256" key="6">
    <source>
        <dbReference type="ARBA" id="ARBA00022500"/>
    </source>
</evidence>
<proteinExistence type="predicted"/>
<dbReference type="InterPro" id="IPR036890">
    <property type="entry name" value="HATPase_C_sf"/>
</dbReference>
<evidence type="ECO:0000313" key="21">
    <source>
        <dbReference type="Proteomes" id="UP000295985"/>
    </source>
</evidence>
<evidence type="ECO:0000256" key="11">
    <source>
        <dbReference type="ARBA" id="ARBA00022840"/>
    </source>
</evidence>
<dbReference type="Proteomes" id="UP000295985">
    <property type="component" value="Unassembled WGS sequence"/>
</dbReference>
<dbReference type="InterPro" id="IPR004358">
    <property type="entry name" value="Sig_transdc_His_kin-like_C"/>
</dbReference>
<keyword evidence="22" id="KW-1185">Reference proteome</keyword>
<dbReference type="Pfam" id="PF09078">
    <property type="entry name" value="CheY-binding"/>
    <property type="match status" value="1"/>
</dbReference>
<dbReference type="PROSITE" id="PS50109">
    <property type="entry name" value="HIS_KIN"/>
    <property type="match status" value="1"/>
</dbReference>
<name>A0A2U1UUM8_9GAMM</name>
<keyword evidence="7 14" id="KW-0597">Phosphoprotein</keyword>
<dbReference type="SUPFAM" id="SSF55874">
    <property type="entry name" value="ATPase domain of HSP90 chaperone/DNA topoisomerase II/histidine kinase"/>
    <property type="match status" value="1"/>
</dbReference>
<dbReference type="Pfam" id="PF01627">
    <property type="entry name" value="Hpt"/>
    <property type="match status" value="1"/>
</dbReference>
<dbReference type="SMART" id="SM00387">
    <property type="entry name" value="HATPase_c"/>
    <property type="match status" value="1"/>
</dbReference>
<dbReference type="GO" id="GO:0005737">
    <property type="term" value="C:cytoplasm"/>
    <property type="evidence" value="ECO:0007669"/>
    <property type="project" value="UniProtKB-SubCell"/>
</dbReference>